<gene>
    <name evidence="1" type="ORF">Tco_0856395</name>
</gene>
<evidence type="ECO:0000313" key="1">
    <source>
        <dbReference type="EMBL" id="GJT09353.1"/>
    </source>
</evidence>
<evidence type="ECO:0000313" key="2">
    <source>
        <dbReference type="Proteomes" id="UP001151760"/>
    </source>
</evidence>
<keyword evidence="2" id="KW-1185">Reference proteome</keyword>
<evidence type="ECO:0008006" key="3">
    <source>
        <dbReference type="Google" id="ProtNLM"/>
    </source>
</evidence>
<comment type="caution">
    <text evidence="1">The sequence shown here is derived from an EMBL/GenBank/DDBJ whole genome shotgun (WGS) entry which is preliminary data.</text>
</comment>
<accession>A0ABQ5B4C2</accession>
<organism evidence="1 2">
    <name type="scientific">Tanacetum coccineum</name>
    <dbReference type="NCBI Taxonomy" id="301880"/>
    <lineage>
        <taxon>Eukaryota</taxon>
        <taxon>Viridiplantae</taxon>
        <taxon>Streptophyta</taxon>
        <taxon>Embryophyta</taxon>
        <taxon>Tracheophyta</taxon>
        <taxon>Spermatophyta</taxon>
        <taxon>Magnoliopsida</taxon>
        <taxon>eudicotyledons</taxon>
        <taxon>Gunneridae</taxon>
        <taxon>Pentapetalae</taxon>
        <taxon>asterids</taxon>
        <taxon>campanulids</taxon>
        <taxon>Asterales</taxon>
        <taxon>Asteraceae</taxon>
        <taxon>Asteroideae</taxon>
        <taxon>Anthemideae</taxon>
        <taxon>Anthemidinae</taxon>
        <taxon>Tanacetum</taxon>
    </lineage>
</organism>
<reference evidence="1" key="1">
    <citation type="journal article" date="2022" name="Int. J. Mol. Sci.">
        <title>Draft Genome of Tanacetum Coccineum: Genomic Comparison of Closely Related Tanacetum-Family Plants.</title>
        <authorList>
            <person name="Yamashiro T."/>
            <person name="Shiraishi A."/>
            <person name="Nakayama K."/>
            <person name="Satake H."/>
        </authorList>
    </citation>
    <scope>NUCLEOTIDE SEQUENCE</scope>
</reference>
<dbReference type="Proteomes" id="UP001151760">
    <property type="component" value="Unassembled WGS sequence"/>
</dbReference>
<sequence length="90" mass="10342">MYVRFCALVAPEIYWKSMLPNLQYTTPLNLMMLLLLIHGQCKGQKGPDVYILLKADIWFVQLNDALQARVIAMGRGWGAELHRPARIFIP</sequence>
<reference evidence="1" key="2">
    <citation type="submission" date="2022-01" db="EMBL/GenBank/DDBJ databases">
        <authorList>
            <person name="Yamashiro T."/>
            <person name="Shiraishi A."/>
            <person name="Satake H."/>
            <person name="Nakayama K."/>
        </authorList>
    </citation>
    <scope>NUCLEOTIDE SEQUENCE</scope>
</reference>
<proteinExistence type="predicted"/>
<protein>
    <recommendedName>
        <fullName evidence="3">Secreted protein</fullName>
    </recommendedName>
</protein>
<name>A0ABQ5B4C2_9ASTR</name>
<dbReference type="EMBL" id="BQNB010012900">
    <property type="protein sequence ID" value="GJT09353.1"/>
    <property type="molecule type" value="Genomic_DNA"/>
</dbReference>